<keyword evidence="1" id="KW-0812">Transmembrane</keyword>
<dbReference type="EMBL" id="KN847477">
    <property type="protein sequence ID" value="KIX06979.1"/>
    <property type="molecule type" value="Genomic_DNA"/>
</dbReference>
<feature type="chain" id="PRO_5012045570" description="DUF1772 domain-containing protein" evidence="2">
    <location>
        <begin position="16"/>
        <end position="156"/>
    </location>
</feature>
<organism evidence="3 4">
    <name type="scientific">Rhinocladiella mackenziei CBS 650.93</name>
    <dbReference type="NCBI Taxonomy" id="1442369"/>
    <lineage>
        <taxon>Eukaryota</taxon>
        <taxon>Fungi</taxon>
        <taxon>Dikarya</taxon>
        <taxon>Ascomycota</taxon>
        <taxon>Pezizomycotina</taxon>
        <taxon>Eurotiomycetes</taxon>
        <taxon>Chaetothyriomycetidae</taxon>
        <taxon>Chaetothyriales</taxon>
        <taxon>Herpotrichiellaceae</taxon>
        <taxon>Rhinocladiella</taxon>
    </lineage>
</organism>
<dbReference type="GeneID" id="25293026"/>
<evidence type="ECO:0000256" key="1">
    <source>
        <dbReference type="SAM" id="Phobius"/>
    </source>
</evidence>
<evidence type="ECO:0000313" key="4">
    <source>
        <dbReference type="Proteomes" id="UP000053617"/>
    </source>
</evidence>
<sequence length="156" mass="17030">MSVVLSLFHAAQACASVGTGLLSAMAIYNLKQREGQAETAAQWSNMAAHQLHKTRTTQTIGALATVSSLVSSVILAIGPSSDRSKWPFMLSLTNAIGIALTYKHLRNFWRNKAKALYLSDYNEGITASNQMRQVLGVLAVSWAVVTVMYLWQLTLN</sequence>
<dbReference type="VEuPathDB" id="FungiDB:Z518_04955"/>
<feature type="transmembrane region" description="Helical" evidence="1">
    <location>
        <begin position="134"/>
        <end position="151"/>
    </location>
</feature>
<feature type="transmembrane region" description="Helical" evidence="1">
    <location>
        <begin position="60"/>
        <end position="80"/>
    </location>
</feature>
<feature type="signal peptide" evidence="2">
    <location>
        <begin position="1"/>
        <end position="15"/>
    </location>
</feature>
<keyword evidence="1" id="KW-1133">Transmembrane helix</keyword>
<feature type="transmembrane region" description="Helical" evidence="1">
    <location>
        <begin position="6"/>
        <end position="28"/>
    </location>
</feature>
<gene>
    <name evidence="3" type="ORF">Z518_04955</name>
</gene>
<name>A0A0D2IMK4_9EURO</name>
<dbReference type="HOGENOM" id="CLU_120129_0_0_1"/>
<dbReference type="OrthoDB" id="5405107at2759"/>
<protein>
    <recommendedName>
        <fullName evidence="5">DUF1772 domain-containing protein</fullName>
    </recommendedName>
</protein>
<evidence type="ECO:0000256" key="2">
    <source>
        <dbReference type="SAM" id="SignalP"/>
    </source>
</evidence>
<accession>A0A0D2IMK4</accession>
<feature type="transmembrane region" description="Helical" evidence="1">
    <location>
        <begin position="86"/>
        <end position="105"/>
    </location>
</feature>
<keyword evidence="1" id="KW-0472">Membrane</keyword>
<keyword evidence="2" id="KW-0732">Signal</keyword>
<reference evidence="3 4" key="1">
    <citation type="submission" date="2015-01" db="EMBL/GenBank/DDBJ databases">
        <title>The Genome Sequence of Rhinocladiella mackenzie CBS 650.93.</title>
        <authorList>
            <consortium name="The Broad Institute Genomics Platform"/>
            <person name="Cuomo C."/>
            <person name="de Hoog S."/>
            <person name="Gorbushina A."/>
            <person name="Stielow B."/>
            <person name="Teixiera M."/>
            <person name="Abouelleil A."/>
            <person name="Chapman S.B."/>
            <person name="Priest M."/>
            <person name="Young S.K."/>
            <person name="Wortman J."/>
            <person name="Nusbaum C."/>
            <person name="Birren B."/>
        </authorList>
    </citation>
    <scope>NUCLEOTIDE SEQUENCE [LARGE SCALE GENOMIC DNA]</scope>
    <source>
        <strain evidence="3 4">CBS 650.93</strain>
    </source>
</reference>
<proteinExistence type="predicted"/>
<keyword evidence="4" id="KW-1185">Reference proteome</keyword>
<evidence type="ECO:0008006" key="5">
    <source>
        <dbReference type="Google" id="ProtNLM"/>
    </source>
</evidence>
<dbReference type="AlphaFoldDB" id="A0A0D2IMK4"/>
<dbReference type="Proteomes" id="UP000053617">
    <property type="component" value="Unassembled WGS sequence"/>
</dbReference>
<evidence type="ECO:0000313" key="3">
    <source>
        <dbReference type="EMBL" id="KIX06979.1"/>
    </source>
</evidence>
<dbReference type="RefSeq" id="XP_013274115.1">
    <property type="nucleotide sequence ID" value="XM_013418661.1"/>
</dbReference>